<dbReference type="AlphaFoldDB" id="A0AAV7XK74"/>
<feature type="compositionally biased region" description="Low complexity" evidence="2">
    <location>
        <begin position="278"/>
        <end position="301"/>
    </location>
</feature>
<dbReference type="GO" id="GO:0008270">
    <property type="term" value="F:zinc ion binding"/>
    <property type="evidence" value="ECO:0007669"/>
    <property type="project" value="UniProtKB-KW"/>
</dbReference>
<feature type="compositionally biased region" description="Pro residues" evidence="2">
    <location>
        <begin position="38"/>
        <end position="57"/>
    </location>
</feature>
<comment type="caution">
    <text evidence="5">The sequence shown here is derived from an EMBL/GenBank/DDBJ whole genome shotgun (WGS) entry which is preliminary data.</text>
</comment>
<keyword evidence="1" id="KW-0479">Metal-binding</keyword>
<keyword evidence="3" id="KW-1133">Transmembrane helix</keyword>
<dbReference type="PROSITE" id="PS00028">
    <property type="entry name" value="ZINC_FINGER_C2H2_1"/>
    <property type="match status" value="1"/>
</dbReference>
<gene>
    <name evidence="5" type="ORF">ONE63_010575</name>
</gene>
<feature type="transmembrane region" description="Helical" evidence="3">
    <location>
        <begin position="435"/>
        <end position="460"/>
    </location>
</feature>
<feature type="domain" description="C2H2-type" evidence="4">
    <location>
        <begin position="183"/>
        <end position="206"/>
    </location>
</feature>
<dbReference type="Proteomes" id="UP001075354">
    <property type="component" value="Chromosome 9"/>
</dbReference>
<sequence>MRPAGRGGRLRGFPPLCFPVAPSRLDACITDSARTPLSAPPPPPPPPGGPPRAPSPRAPAGREAKDAPLGTGPGARPACRQPERRAALALPTCRARRAHAAPVCRQIIALLVLILIPWPGPTVFKISCPRDSARVVRKLIQKKWLPVLEKRNVKLGLECPFHPSRDIFGAQQAAKQQHRPSQWGCAFCGKSFYTERHLDQHFDSRHRDSINMAEDAVCLADYCDVMRCEVLAARETHSPGGSGTDIEVWRSSHQASYTALSVSAPRDLARVTAFPSLKPQQQQPPAQQQQQSRKQKQPQTPRCATPPKNKSGGGGGSSAREREGDGNATADMCGGGSTKETLVDSAVPPQQPQPPQQQRLSEMQRFKANCKPEELSRLKTRCEILVRDCIAGLLVNLSVQDFKEIEEELNRASCWYLTCDRYWEDSPAEARASPWTLLALMGAMLAVGVVVCYYIIWVLFE</sequence>
<evidence type="ECO:0000256" key="3">
    <source>
        <dbReference type="SAM" id="Phobius"/>
    </source>
</evidence>
<evidence type="ECO:0000313" key="5">
    <source>
        <dbReference type="EMBL" id="KAJ1524034.1"/>
    </source>
</evidence>
<proteinExistence type="predicted"/>
<keyword evidence="1" id="KW-0863">Zinc-finger</keyword>
<name>A0AAV7XK74_9NEOP</name>
<keyword evidence="3" id="KW-0472">Membrane</keyword>
<reference evidence="5" key="1">
    <citation type="submission" date="2022-12" db="EMBL/GenBank/DDBJ databases">
        <title>Chromosome-level genome assembly of the bean flower thrips Megalurothrips usitatus.</title>
        <authorList>
            <person name="Ma L."/>
            <person name="Liu Q."/>
            <person name="Li H."/>
            <person name="Cai W."/>
        </authorList>
    </citation>
    <scope>NUCLEOTIDE SEQUENCE</scope>
    <source>
        <strain evidence="5">Cailab_2022a</strain>
    </source>
</reference>
<organism evidence="5 6">
    <name type="scientific">Megalurothrips usitatus</name>
    <name type="common">bean blossom thrips</name>
    <dbReference type="NCBI Taxonomy" id="439358"/>
    <lineage>
        <taxon>Eukaryota</taxon>
        <taxon>Metazoa</taxon>
        <taxon>Ecdysozoa</taxon>
        <taxon>Arthropoda</taxon>
        <taxon>Hexapoda</taxon>
        <taxon>Insecta</taxon>
        <taxon>Pterygota</taxon>
        <taxon>Neoptera</taxon>
        <taxon>Paraneoptera</taxon>
        <taxon>Thysanoptera</taxon>
        <taxon>Terebrantia</taxon>
        <taxon>Thripoidea</taxon>
        <taxon>Thripidae</taxon>
        <taxon>Megalurothrips</taxon>
    </lineage>
</organism>
<dbReference type="PANTHER" id="PTHR21385:SF0">
    <property type="entry name" value="RE51073P"/>
    <property type="match status" value="1"/>
</dbReference>
<keyword evidence="3" id="KW-0812">Transmembrane</keyword>
<feature type="region of interest" description="Disordered" evidence="2">
    <location>
        <begin position="277"/>
        <end position="360"/>
    </location>
</feature>
<dbReference type="EMBL" id="JAPTSV010000009">
    <property type="protein sequence ID" value="KAJ1524034.1"/>
    <property type="molecule type" value="Genomic_DNA"/>
</dbReference>
<evidence type="ECO:0000256" key="2">
    <source>
        <dbReference type="SAM" id="MobiDB-lite"/>
    </source>
</evidence>
<dbReference type="PANTHER" id="PTHR21385">
    <property type="entry name" value="ZINC FINGER PROTEIN-RELATED"/>
    <property type="match status" value="1"/>
</dbReference>
<dbReference type="InterPro" id="IPR013087">
    <property type="entry name" value="Znf_C2H2_type"/>
</dbReference>
<protein>
    <recommendedName>
        <fullName evidence="4">C2H2-type domain-containing protein</fullName>
    </recommendedName>
</protein>
<keyword evidence="1" id="KW-0862">Zinc</keyword>
<evidence type="ECO:0000256" key="1">
    <source>
        <dbReference type="PROSITE-ProRule" id="PRU00042"/>
    </source>
</evidence>
<dbReference type="PROSITE" id="PS50157">
    <property type="entry name" value="ZINC_FINGER_C2H2_2"/>
    <property type="match status" value="1"/>
</dbReference>
<accession>A0AAV7XK74</accession>
<evidence type="ECO:0000313" key="6">
    <source>
        <dbReference type="Proteomes" id="UP001075354"/>
    </source>
</evidence>
<keyword evidence="6" id="KW-1185">Reference proteome</keyword>
<feature type="region of interest" description="Disordered" evidence="2">
    <location>
        <begin position="31"/>
        <end position="80"/>
    </location>
</feature>
<evidence type="ECO:0000259" key="4">
    <source>
        <dbReference type="PROSITE" id="PS50157"/>
    </source>
</evidence>